<dbReference type="GO" id="GO:0015179">
    <property type="term" value="F:L-amino acid transmembrane transporter activity"/>
    <property type="evidence" value="ECO:0007669"/>
    <property type="project" value="TreeGrafter"/>
</dbReference>
<feature type="transmembrane region" description="Helical" evidence="5">
    <location>
        <begin position="374"/>
        <end position="396"/>
    </location>
</feature>
<keyword evidence="3 5" id="KW-1133">Transmembrane helix</keyword>
<dbReference type="EMBL" id="GHBR01000151">
    <property type="protein sequence ID" value="NDJ95750.1"/>
    <property type="molecule type" value="Transcribed_RNA"/>
</dbReference>
<evidence type="ECO:0000313" key="6">
    <source>
        <dbReference type="EMBL" id="NDJ95750.1"/>
    </source>
</evidence>
<dbReference type="InterPro" id="IPR050598">
    <property type="entry name" value="AminoAcid_Transporter"/>
</dbReference>
<dbReference type="PANTHER" id="PTHR11785">
    <property type="entry name" value="AMINO ACID TRANSPORTER"/>
    <property type="match status" value="1"/>
</dbReference>
<reference evidence="6" key="1">
    <citation type="submission" date="2018-11" db="EMBL/GenBank/DDBJ databases">
        <title>Myxobolus squamalis genome and transcriptome.</title>
        <authorList>
            <person name="Yahalomi D."/>
            <person name="Atkinson S.D."/>
            <person name="Neuhof M."/>
            <person name="Chang E.S."/>
            <person name="Philippe H."/>
            <person name="Cartwright P."/>
            <person name="Bartholomew J.L."/>
            <person name="Huchon D."/>
        </authorList>
    </citation>
    <scope>NUCLEOTIDE SEQUENCE</scope>
    <source>
        <strain evidence="6">71B08</strain>
        <tissue evidence="6">Whole</tissue>
    </source>
</reference>
<feature type="transmembrane region" description="Helical" evidence="5">
    <location>
        <begin position="218"/>
        <end position="239"/>
    </location>
</feature>
<evidence type="ECO:0000256" key="3">
    <source>
        <dbReference type="ARBA" id="ARBA00022989"/>
    </source>
</evidence>
<protein>
    <submittedName>
        <fullName evidence="6">B(0,+)-type amino acid transporter 1 (Trinotate prediction)</fullName>
    </submittedName>
</protein>
<proteinExistence type="predicted"/>
<organism evidence="6">
    <name type="scientific">Myxobolus squamalis</name>
    <name type="common">Myxosporean</name>
    <dbReference type="NCBI Taxonomy" id="59785"/>
    <lineage>
        <taxon>Eukaryota</taxon>
        <taxon>Metazoa</taxon>
        <taxon>Cnidaria</taxon>
        <taxon>Myxozoa</taxon>
        <taxon>Myxosporea</taxon>
        <taxon>Bivalvulida</taxon>
        <taxon>Platysporina</taxon>
        <taxon>Myxobolidae</taxon>
        <taxon>Myxobolus</taxon>
    </lineage>
</organism>
<feature type="transmembrane region" description="Helical" evidence="5">
    <location>
        <begin position="350"/>
        <end position="368"/>
    </location>
</feature>
<dbReference type="Gene3D" id="1.20.1740.10">
    <property type="entry name" value="Amino acid/polyamine transporter I"/>
    <property type="match status" value="1"/>
</dbReference>
<dbReference type="PIRSF" id="PIRSF006060">
    <property type="entry name" value="AA_transporter"/>
    <property type="match status" value="1"/>
</dbReference>
<dbReference type="InterPro" id="IPR002293">
    <property type="entry name" value="AA/rel_permease1"/>
</dbReference>
<name>A0A6B2FX22_MYXSQ</name>
<dbReference type="PANTHER" id="PTHR11785:SF512">
    <property type="entry name" value="SOBREMESA, ISOFORM B"/>
    <property type="match status" value="1"/>
</dbReference>
<feature type="transmembrane region" description="Helical" evidence="5">
    <location>
        <begin position="108"/>
        <end position="130"/>
    </location>
</feature>
<evidence type="ECO:0000256" key="2">
    <source>
        <dbReference type="ARBA" id="ARBA00022692"/>
    </source>
</evidence>
<evidence type="ECO:0000256" key="4">
    <source>
        <dbReference type="ARBA" id="ARBA00023136"/>
    </source>
</evidence>
<feature type="transmembrane region" description="Helical" evidence="5">
    <location>
        <begin position="150"/>
        <end position="168"/>
    </location>
</feature>
<keyword evidence="2 5" id="KW-0812">Transmembrane</keyword>
<feature type="transmembrane region" description="Helical" evidence="5">
    <location>
        <begin position="297"/>
        <end position="322"/>
    </location>
</feature>
<feature type="transmembrane region" description="Helical" evidence="5">
    <location>
        <begin position="251"/>
        <end position="277"/>
    </location>
</feature>
<evidence type="ECO:0000256" key="5">
    <source>
        <dbReference type="SAM" id="Phobius"/>
    </source>
</evidence>
<comment type="subcellular location">
    <subcellularLocation>
        <location evidence="1">Membrane</location>
        <topology evidence="1">Multi-pass membrane protein</topology>
    </subcellularLocation>
</comment>
<evidence type="ECO:0000256" key="1">
    <source>
        <dbReference type="ARBA" id="ARBA00004141"/>
    </source>
</evidence>
<feature type="transmembrane region" description="Helical" evidence="5">
    <location>
        <begin position="180"/>
        <end position="198"/>
    </location>
</feature>
<dbReference type="AlphaFoldDB" id="A0A6B2FX22"/>
<feature type="transmembrane region" description="Helical" evidence="5">
    <location>
        <begin position="63"/>
        <end position="87"/>
    </location>
</feature>
<feature type="transmembrane region" description="Helical" evidence="5">
    <location>
        <begin position="33"/>
        <end position="51"/>
    </location>
</feature>
<keyword evidence="4 5" id="KW-0472">Membrane</keyword>
<dbReference type="GO" id="GO:0016020">
    <property type="term" value="C:membrane"/>
    <property type="evidence" value="ECO:0007669"/>
    <property type="project" value="UniProtKB-SubCell"/>
</dbReference>
<accession>A0A6B2FX22</accession>
<dbReference type="Pfam" id="PF13520">
    <property type="entry name" value="AA_permease_2"/>
    <property type="match status" value="1"/>
</dbReference>
<sequence>MMETQEGISNQEKEEIIFVSETLPNTRKKSLNLFDSTLLTMGSIIGTGIFLSVGDVVKHLDSIFYSLLMWVLCGLISLGAALCYAELGLLLPSSGGEYAFYVEAYHEILGFAFIECNIFLLRPIGFAILTSFTLETFINSIYSDVDMLTIRTYSVILVIVISFVQCLSDKVSIWIMNALTYLKFVGMAFIVGLALYMLCRGKTENIKDWNFKAKITPMKLACAFYPTMWTYDGFTQLIYFVKEIKNPTKNLVYASVIGIGLVTALYFLINFSYFVIIGVEGMKSFEGVAISIARPYIGKYSVIIAILVSFSSLGSAFGLAYASARIYSDAAKNNNFPLIFSAMHSSSKTLIPAIIIQAIFAIFYLAIPSNLEDFIWYFSGAAWIFYSLAIVAVVVLRFRKPGPRIFKVII</sequence>